<dbReference type="CDD" id="cd17569">
    <property type="entry name" value="REC_HupR-like"/>
    <property type="match status" value="1"/>
</dbReference>
<dbReference type="InterPro" id="IPR035965">
    <property type="entry name" value="PAS-like_dom_sf"/>
</dbReference>
<proteinExistence type="predicted"/>
<dbReference type="PROSITE" id="PS50110">
    <property type="entry name" value="RESPONSE_REGULATORY"/>
    <property type="match status" value="1"/>
</dbReference>
<dbReference type="PROSITE" id="PS50883">
    <property type="entry name" value="EAL"/>
    <property type="match status" value="1"/>
</dbReference>
<dbReference type="Gene3D" id="3.30.450.20">
    <property type="entry name" value="PAS domain"/>
    <property type="match status" value="1"/>
</dbReference>
<dbReference type="Pfam" id="PF00072">
    <property type="entry name" value="Response_reg"/>
    <property type="match status" value="1"/>
</dbReference>
<dbReference type="EMBL" id="JAQQFR010000009">
    <property type="protein sequence ID" value="MFL9879594.1"/>
    <property type="molecule type" value="Genomic_DNA"/>
</dbReference>
<evidence type="ECO:0000256" key="2">
    <source>
        <dbReference type="SAM" id="Coils"/>
    </source>
</evidence>
<reference evidence="7 8" key="1">
    <citation type="journal article" date="2024" name="Chem. Sci.">
        <title>Discovery of megapolipeptins by genome mining of a Burkholderiales bacteria collection.</title>
        <authorList>
            <person name="Paulo B.S."/>
            <person name="Recchia M.J.J."/>
            <person name="Lee S."/>
            <person name="Fergusson C.H."/>
            <person name="Romanowski S.B."/>
            <person name="Hernandez A."/>
            <person name="Krull N."/>
            <person name="Liu D.Y."/>
            <person name="Cavanagh H."/>
            <person name="Bos A."/>
            <person name="Gray C.A."/>
            <person name="Murphy B.T."/>
            <person name="Linington R.G."/>
            <person name="Eustaquio A.S."/>
        </authorList>
    </citation>
    <scope>NUCLEOTIDE SEQUENCE [LARGE SCALE GENOMIC DNA]</scope>
    <source>
        <strain evidence="7 8">RL21-008-BIB-B</strain>
    </source>
</reference>
<evidence type="ECO:0000313" key="7">
    <source>
        <dbReference type="EMBL" id="MFL9879594.1"/>
    </source>
</evidence>
<feature type="coiled-coil region" evidence="2">
    <location>
        <begin position="571"/>
        <end position="598"/>
    </location>
</feature>
<dbReference type="SUPFAM" id="SSF55785">
    <property type="entry name" value="PYP-like sensor domain (PAS domain)"/>
    <property type="match status" value="1"/>
</dbReference>
<feature type="domain" description="Response regulatory" evidence="3">
    <location>
        <begin position="433"/>
        <end position="548"/>
    </location>
</feature>
<keyword evidence="8" id="KW-1185">Reference proteome</keyword>
<dbReference type="PROSITE" id="PS50112">
    <property type="entry name" value="PAS"/>
    <property type="match status" value="1"/>
</dbReference>
<dbReference type="InterPro" id="IPR011006">
    <property type="entry name" value="CheY-like_superfamily"/>
</dbReference>
<dbReference type="Pfam" id="PF13426">
    <property type="entry name" value="PAS_9"/>
    <property type="match status" value="1"/>
</dbReference>
<evidence type="ECO:0000256" key="1">
    <source>
        <dbReference type="PROSITE-ProRule" id="PRU00169"/>
    </source>
</evidence>
<dbReference type="CDD" id="cd00130">
    <property type="entry name" value="PAS"/>
    <property type="match status" value="1"/>
</dbReference>
<dbReference type="InterPro" id="IPR001633">
    <property type="entry name" value="EAL_dom"/>
</dbReference>
<dbReference type="InterPro" id="IPR000014">
    <property type="entry name" value="PAS"/>
</dbReference>
<keyword evidence="1" id="KW-0597">Phosphoprotein</keyword>
<dbReference type="InterPro" id="IPR001789">
    <property type="entry name" value="Sig_transdc_resp-reg_receiver"/>
</dbReference>
<dbReference type="PROSITE" id="PS50113">
    <property type="entry name" value="PAC"/>
    <property type="match status" value="1"/>
</dbReference>
<dbReference type="SMART" id="SM00086">
    <property type="entry name" value="PAC"/>
    <property type="match status" value="1"/>
</dbReference>
<feature type="domain" description="EAL" evidence="6">
    <location>
        <begin position="164"/>
        <end position="418"/>
    </location>
</feature>
<evidence type="ECO:0000313" key="8">
    <source>
        <dbReference type="Proteomes" id="UP001629214"/>
    </source>
</evidence>
<organism evidence="7 8">
    <name type="scientific">Herbaspirillum rhizosphaerae</name>
    <dbReference type="NCBI Taxonomy" id="346179"/>
    <lineage>
        <taxon>Bacteria</taxon>
        <taxon>Pseudomonadati</taxon>
        <taxon>Pseudomonadota</taxon>
        <taxon>Betaproteobacteria</taxon>
        <taxon>Burkholderiales</taxon>
        <taxon>Oxalobacteraceae</taxon>
        <taxon>Herbaspirillum</taxon>
    </lineage>
</organism>
<dbReference type="InterPro" id="IPR052155">
    <property type="entry name" value="Biofilm_reg_signaling"/>
</dbReference>
<dbReference type="SUPFAM" id="SSF141868">
    <property type="entry name" value="EAL domain-like"/>
    <property type="match status" value="1"/>
</dbReference>
<gene>
    <name evidence="7" type="ORF">PQR63_14440</name>
</gene>
<dbReference type="InterPro" id="IPR001610">
    <property type="entry name" value="PAC"/>
</dbReference>
<dbReference type="SUPFAM" id="SSF52172">
    <property type="entry name" value="CheY-like"/>
    <property type="match status" value="1"/>
</dbReference>
<keyword evidence="2" id="KW-0175">Coiled coil</keyword>
<dbReference type="Gene3D" id="3.40.50.2300">
    <property type="match status" value="1"/>
</dbReference>
<dbReference type="CDD" id="cd01948">
    <property type="entry name" value="EAL"/>
    <property type="match status" value="1"/>
</dbReference>
<dbReference type="SMART" id="SM00052">
    <property type="entry name" value="EAL"/>
    <property type="match status" value="1"/>
</dbReference>
<name>A0ABW8Z908_9BURK</name>
<protein>
    <submittedName>
        <fullName evidence="7">EAL domain-containing protein</fullName>
    </submittedName>
</protein>
<evidence type="ECO:0000259" key="4">
    <source>
        <dbReference type="PROSITE" id="PS50112"/>
    </source>
</evidence>
<accession>A0ABW8Z908</accession>
<dbReference type="PANTHER" id="PTHR44757:SF2">
    <property type="entry name" value="BIOFILM ARCHITECTURE MAINTENANCE PROTEIN MBAA"/>
    <property type="match status" value="1"/>
</dbReference>
<evidence type="ECO:0000259" key="5">
    <source>
        <dbReference type="PROSITE" id="PS50113"/>
    </source>
</evidence>
<dbReference type="NCBIfam" id="TIGR00229">
    <property type="entry name" value="sensory_box"/>
    <property type="match status" value="1"/>
</dbReference>
<dbReference type="PANTHER" id="PTHR44757">
    <property type="entry name" value="DIGUANYLATE CYCLASE DGCP"/>
    <property type="match status" value="1"/>
</dbReference>
<evidence type="ECO:0000259" key="6">
    <source>
        <dbReference type="PROSITE" id="PS50883"/>
    </source>
</evidence>
<dbReference type="Proteomes" id="UP001629214">
    <property type="component" value="Unassembled WGS sequence"/>
</dbReference>
<dbReference type="Gene3D" id="3.20.20.450">
    <property type="entry name" value="EAL domain"/>
    <property type="match status" value="1"/>
</dbReference>
<evidence type="ECO:0000259" key="3">
    <source>
        <dbReference type="PROSITE" id="PS50110"/>
    </source>
</evidence>
<dbReference type="RefSeq" id="WP_408168642.1">
    <property type="nucleotide sequence ID" value="NZ_JAQQFR010000009.1"/>
</dbReference>
<dbReference type="Pfam" id="PF00563">
    <property type="entry name" value="EAL"/>
    <property type="match status" value="1"/>
</dbReference>
<dbReference type="InterPro" id="IPR000700">
    <property type="entry name" value="PAS-assoc_C"/>
</dbReference>
<sequence>MQNTKNNTSLASVLPIVDLATLNTWTAALMVVDASVENAPIIFVNKAFSELTGYPLHEIVGRDCRFLQGRERPERAEDALKQMQRQGHTRLVARNYRKDGTPFWNEVTLSLMTDTHGAITHFIAVLMDVSDRFNGLSQSGYSWQPDIYPTPIVVDEQNQVEKERLFFESSLRQAVLNKEFYLQYQPVISMRTGDIIGFEALIRWTHPSLGVVPPSHFVSVAEELGLIEDIGEWVLMTACLDMRNREAAGLVPLRVAVNVSPYQFSSPRLTDLIQRAIERNALDTSMLCLEITEGAVMLDTENTRTTLKRLKAMGIDLLLDDFGTGFSSLSYLKRFPFDRVKIDRSFVTNLAENSDDAAITKAIISMAHSLGIKVIAEGVETEAQFVLLRDQQCDEMQGYFFSRGISSQDLEALLKENKRLPSYLFGAGNATRTILIVDDDAEMLLQLQEPLRRDNYEILAAANGEEALEILGRHNVDVILSDQSMPKMTGVELLRRVQVLYPETVRIILSGFSELQSVTDAINDGAVYKFLTKPWDEVKLRAHIDEAFLRKELSNENRLLSDEITIKNLELDILTRKLHELRVNKQQALRQSVEAKSN</sequence>
<dbReference type="InterPro" id="IPR035919">
    <property type="entry name" value="EAL_sf"/>
</dbReference>
<comment type="caution">
    <text evidence="7">The sequence shown here is derived from an EMBL/GenBank/DDBJ whole genome shotgun (WGS) entry which is preliminary data.</text>
</comment>
<feature type="domain" description="PAC" evidence="5">
    <location>
        <begin position="85"/>
        <end position="141"/>
    </location>
</feature>
<dbReference type="SMART" id="SM00448">
    <property type="entry name" value="REC"/>
    <property type="match status" value="1"/>
</dbReference>
<feature type="domain" description="PAS" evidence="4">
    <location>
        <begin position="22"/>
        <end position="85"/>
    </location>
</feature>
<feature type="modified residue" description="4-aspartylphosphate" evidence="1">
    <location>
        <position position="482"/>
    </location>
</feature>